<dbReference type="RefSeq" id="WP_125592188.1">
    <property type="nucleotide sequence ID" value="NZ_JBHSSN010000014.1"/>
</dbReference>
<protein>
    <recommendedName>
        <fullName evidence="9">Dihydroorotate dehydrogenase (quinone)</fullName>
        <ecNumber evidence="9">1.3.5.2</ecNumber>
    </recommendedName>
</protein>
<evidence type="ECO:0000256" key="3">
    <source>
        <dbReference type="ARBA" id="ARBA00004725"/>
    </source>
</evidence>
<feature type="domain" description="Dihydroorotate dehydrogenase catalytic" evidence="10">
    <location>
        <begin position="49"/>
        <end position="331"/>
    </location>
</feature>
<evidence type="ECO:0000313" key="12">
    <source>
        <dbReference type="Proteomes" id="UP001596186"/>
    </source>
</evidence>
<dbReference type="Proteomes" id="UP001596186">
    <property type="component" value="Unassembled WGS sequence"/>
</dbReference>
<name>A0ABW1UUG4_9LACO</name>
<dbReference type="InterPro" id="IPR013785">
    <property type="entry name" value="Aldolase_TIM"/>
</dbReference>
<keyword evidence="5" id="KW-0288">FMN</keyword>
<keyword evidence="7 11" id="KW-0560">Oxidoreductase</keyword>
<evidence type="ECO:0000256" key="8">
    <source>
        <dbReference type="ARBA" id="ARBA00023136"/>
    </source>
</evidence>
<keyword evidence="4" id="KW-0285">Flavoprotein</keyword>
<dbReference type="InterPro" id="IPR005720">
    <property type="entry name" value="Dihydroorotate_DH_cat"/>
</dbReference>
<dbReference type="EMBL" id="JBHSSN010000014">
    <property type="protein sequence ID" value="MFC6323374.1"/>
    <property type="molecule type" value="Genomic_DNA"/>
</dbReference>
<reference evidence="12" key="1">
    <citation type="journal article" date="2019" name="Int. J. Syst. Evol. Microbiol.">
        <title>The Global Catalogue of Microorganisms (GCM) 10K type strain sequencing project: providing services to taxonomists for standard genome sequencing and annotation.</title>
        <authorList>
            <consortium name="The Broad Institute Genomics Platform"/>
            <consortium name="The Broad Institute Genome Sequencing Center for Infectious Disease"/>
            <person name="Wu L."/>
            <person name="Ma J."/>
        </authorList>
    </citation>
    <scope>NUCLEOTIDE SEQUENCE [LARGE SCALE GENOMIC DNA]</scope>
    <source>
        <strain evidence="12">CCM 8895</strain>
    </source>
</reference>
<evidence type="ECO:0000256" key="4">
    <source>
        <dbReference type="ARBA" id="ARBA00022630"/>
    </source>
</evidence>
<organism evidence="11 12">
    <name type="scientific">Companilactobacillus baiquanensis</name>
    <dbReference type="NCBI Taxonomy" id="2486005"/>
    <lineage>
        <taxon>Bacteria</taxon>
        <taxon>Bacillati</taxon>
        <taxon>Bacillota</taxon>
        <taxon>Bacilli</taxon>
        <taxon>Lactobacillales</taxon>
        <taxon>Lactobacillaceae</taxon>
        <taxon>Companilactobacillus</taxon>
    </lineage>
</organism>
<evidence type="ECO:0000256" key="7">
    <source>
        <dbReference type="ARBA" id="ARBA00023002"/>
    </source>
</evidence>
<evidence type="ECO:0000313" key="11">
    <source>
        <dbReference type="EMBL" id="MFC6323374.1"/>
    </source>
</evidence>
<dbReference type="PANTHER" id="PTHR48109">
    <property type="entry name" value="DIHYDROOROTATE DEHYDROGENASE (QUINONE), MITOCHONDRIAL-RELATED"/>
    <property type="match status" value="1"/>
</dbReference>
<evidence type="ECO:0000256" key="2">
    <source>
        <dbReference type="ARBA" id="ARBA00003125"/>
    </source>
</evidence>
<dbReference type="CDD" id="cd04738">
    <property type="entry name" value="DHOD_2_like"/>
    <property type="match status" value="1"/>
</dbReference>
<dbReference type="EC" id="1.3.5.2" evidence="9"/>
<evidence type="ECO:0000256" key="5">
    <source>
        <dbReference type="ARBA" id="ARBA00022643"/>
    </source>
</evidence>
<gene>
    <name evidence="11" type="ORF">ACFP1F_06465</name>
</gene>
<dbReference type="SUPFAM" id="SSF51395">
    <property type="entry name" value="FMN-linked oxidoreductases"/>
    <property type="match status" value="1"/>
</dbReference>
<comment type="caution">
    <text evidence="11">The sequence shown here is derived from an EMBL/GenBank/DDBJ whole genome shotgun (WGS) entry which is preliminary data.</text>
</comment>
<dbReference type="PANTHER" id="PTHR48109:SF4">
    <property type="entry name" value="DIHYDROOROTATE DEHYDROGENASE (QUINONE), MITOCHONDRIAL"/>
    <property type="match status" value="1"/>
</dbReference>
<dbReference type="Pfam" id="PF01180">
    <property type="entry name" value="DHO_dh"/>
    <property type="match status" value="1"/>
</dbReference>
<keyword evidence="6" id="KW-0665">Pyrimidine biosynthesis</keyword>
<comment type="pathway">
    <text evidence="3">Pyrimidine metabolism; UMP biosynthesis via de novo pathway.</text>
</comment>
<comment type="function">
    <text evidence="2">Catalyzes the conversion of dihydroorotate to orotate with quinone as electron acceptor.</text>
</comment>
<proteinExistence type="predicted"/>
<evidence type="ECO:0000256" key="9">
    <source>
        <dbReference type="NCBIfam" id="TIGR01036"/>
    </source>
</evidence>
<dbReference type="NCBIfam" id="NF003652">
    <property type="entry name" value="PRK05286.2-5"/>
    <property type="match status" value="1"/>
</dbReference>
<comment type="cofactor">
    <cofactor evidence="1">
        <name>FMN</name>
        <dbReference type="ChEBI" id="CHEBI:58210"/>
    </cofactor>
</comment>
<sequence>MDWYKVARPMIFAIDPEVDHRLVGSGLKIFNDHPKFLKKLFYTRKREVLKVKIKNVTFDSPIGIAAGFDKKAEFYNSLGALGAGFVEIGSVTRHPQKGNPKKRVFRLTEDQGIINRMGLNNVGIEETKSRLKNHPAQTKLGISIAPGHGLESDEMIQEMIGDVRDIHEYADYIALNLSCPNQVGVTVLQQLEVLRPLLKGISQLEIDEPIFCKFGNDIDVEELKHNLHEVEGLFDGVILSNCSTKRDNLISHNQVEKGGLSGKPIFARSMFLTKQIHAEFPDMPIIYSGGVFTPEDAQLALKTGASLVEVYSGFIYNGPEMIEKINRHLSEQILLEKI</sequence>
<dbReference type="InterPro" id="IPR012135">
    <property type="entry name" value="Dihydroorotate_DH_1_2"/>
</dbReference>
<evidence type="ECO:0000256" key="6">
    <source>
        <dbReference type="ARBA" id="ARBA00022975"/>
    </source>
</evidence>
<dbReference type="Gene3D" id="3.20.20.70">
    <property type="entry name" value="Aldolase class I"/>
    <property type="match status" value="1"/>
</dbReference>
<dbReference type="PIRSF" id="PIRSF000164">
    <property type="entry name" value="DHO_oxidase"/>
    <property type="match status" value="1"/>
</dbReference>
<keyword evidence="8" id="KW-0472">Membrane</keyword>
<dbReference type="InterPro" id="IPR050074">
    <property type="entry name" value="DHO_dehydrogenase"/>
</dbReference>
<accession>A0ABW1UUG4</accession>
<dbReference type="InterPro" id="IPR005719">
    <property type="entry name" value="Dihydroorotate_DH_2"/>
</dbReference>
<dbReference type="NCBIfam" id="TIGR01036">
    <property type="entry name" value="pyrD_sub2"/>
    <property type="match status" value="1"/>
</dbReference>
<keyword evidence="12" id="KW-1185">Reference proteome</keyword>
<dbReference type="GO" id="GO:0106430">
    <property type="term" value="F:dihydroorotate dehydrogenase (quinone) activity"/>
    <property type="evidence" value="ECO:0007669"/>
    <property type="project" value="UniProtKB-EC"/>
</dbReference>
<evidence type="ECO:0000259" key="10">
    <source>
        <dbReference type="Pfam" id="PF01180"/>
    </source>
</evidence>
<evidence type="ECO:0000256" key="1">
    <source>
        <dbReference type="ARBA" id="ARBA00001917"/>
    </source>
</evidence>